<evidence type="ECO:0000313" key="2">
    <source>
        <dbReference type="Proteomes" id="UP000009145"/>
    </source>
</evidence>
<keyword evidence="2" id="KW-1185">Reference proteome</keyword>
<dbReference type="HOGENOM" id="CLU_2789133_0_0_6"/>
<name>I1YJV7_METFJ</name>
<sequence length="68" mass="8035">MNWEIVNINNYLAKNNGLHFGQCYPAWQRVCYSQPRCLPVCFVLTMQGVLIVEYAGFLNFQLKFSWTR</sequence>
<accession>I1YJV7</accession>
<gene>
    <name evidence="1" type="ordered locus">Q7C_2061</name>
</gene>
<dbReference type="EMBL" id="CP003380">
    <property type="protein sequence ID" value="AFJ03200.1"/>
    <property type="molecule type" value="Genomic_DNA"/>
</dbReference>
<dbReference type="PATRIC" id="fig|754477.3.peg.2029"/>
<organism evidence="1 2">
    <name type="scientific">Methylophaga frappieri (strain ATCC BAA-2434 / DSM 25690 / JAM7)</name>
    <dbReference type="NCBI Taxonomy" id="754477"/>
    <lineage>
        <taxon>Bacteria</taxon>
        <taxon>Pseudomonadati</taxon>
        <taxon>Pseudomonadota</taxon>
        <taxon>Gammaproteobacteria</taxon>
        <taxon>Thiotrichales</taxon>
        <taxon>Piscirickettsiaceae</taxon>
        <taxon>Methylophaga</taxon>
    </lineage>
</organism>
<dbReference type="Proteomes" id="UP000009145">
    <property type="component" value="Chromosome"/>
</dbReference>
<reference evidence="1 2" key="1">
    <citation type="journal article" date="2012" name="J. Bacteriol.">
        <title>Complete genome sequences of Methylophaga sp. strain JAM1 and Methylophaga sp. strain JAM7.</title>
        <authorList>
            <person name="Villeneuve C."/>
            <person name="Martineau C."/>
            <person name="Mauffrey F."/>
            <person name="Villemur R."/>
        </authorList>
    </citation>
    <scope>NUCLEOTIDE SEQUENCE [LARGE SCALE GENOMIC DNA]</scope>
    <source>
        <strain evidence="1 2">JAM7</strain>
    </source>
</reference>
<proteinExistence type="predicted"/>
<protein>
    <submittedName>
        <fullName evidence="1">Uncharacterized protein</fullName>
    </submittedName>
</protein>
<dbReference type="AlphaFoldDB" id="I1YJV7"/>
<evidence type="ECO:0000313" key="1">
    <source>
        <dbReference type="EMBL" id="AFJ03200.1"/>
    </source>
</evidence>
<dbReference type="KEGG" id="mec:Q7C_2061"/>
<dbReference type="STRING" id="754477.Q7C_2061"/>